<protein>
    <submittedName>
        <fullName evidence="1 2">Uncharacterized protein</fullName>
    </submittedName>
</protein>
<name>A0A072TPW5_MEDTR</name>
<sequence length="82" mass="9515">MNRSVFIDEHVYLGVKRNGFDEELQRVREMNEECLGSEDKIRPPLIVFTGTYQVLPPYLGSGCLVFENLRIKVKSDDCDDFE</sequence>
<evidence type="ECO:0000313" key="2">
    <source>
        <dbReference type="EnsemblPlants" id="KEH18848"/>
    </source>
</evidence>
<reference evidence="1 3" key="2">
    <citation type="journal article" date="2014" name="BMC Genomics">
        <title>An improved genome release (version Mt4.0) for the model legume Medicago truncatula.</title>
        <authorList>
            <person name="Tang H."/>
            <person name="Krishnakumar V."/>
            <person name="Bidwell S."/>
            <person name="Rosen B."/>
            <person name="Chan A."/>
            <person name="Zhou S."/>
            <person name="Gentzbittel L."/>
            <person name="Childs K.L."/>
            <person name="Yandell M."/>
            <person name="Gundlach H."/>
            <person name="Mayer K.F."/>
            <person name="Schwartz D.C."/>
            <person name="Town C.D."/>
        </authorList>
    </citation>
    <scope>GENOME REANNOTATION</scope>
    <source>
        <strain evidence="1">A17</strain>
        <strain evidence="2 3">cv. Jemalong A17</strain>
    </source>
</reference>
<gene>
    <name evidence="1" type="ordered locus">MTR_8g030665</name>
</gene>
<evidence type="ECO:0000313" key="3">
    <source>
        <dbReference type="Proteomes" id="UP000002051"/>
    </source>
</evidence>
<accession>A0A072TPW5</accession>
<keyword evidence="3" id="KW-1185">Reference proteome</keyword>
<reference evidence="1 3" key="1">
    <citation type="journal article" date="2011" name="Nature">
        <title>The Medicago genome provides insight into the evolution of rhizobial symbioses.</title>
        <authorList>
            <person name="Young N.D."/>
            <person name="Debelle F."/>
            <person name="Oldroyd G.E."/>
            <person name="Geurts R."/>
            <person name="Cannon S.B."/>
            <person name="Udvardi M.K."/>
            <person name="Benedito V.A."/>
            <person name="Mayer K.F."/>
            <person name="Gouzy J."/>
            <person name="Schoof H."/>
            <person name="Van de Peer Y."/>
            <person name="Proost S."/>
            <person name="Cook D.R."/>
            <person name="Meyers B.C."/>
            <person name="Spannagl M."/>
            <person name="Cheung F."/>
            <person name="De Mita S."/>
            <person name="Krishnakumar V."/>
            <person name="Gundlach H."/>
            <person name="Zhou S."/>
            <person name="Mudge J."/>
            <person name="Bharti A.K."/>
            <person name="Murray J.D."/>
            <person name="Naoumkina M.A."/>
            <person name="Rosen B."/>
            <person name="Silverstein K.A."/>
            <person name="Tang H."/>
            <person name="Rombauts S."/>
            <person name="Zhao P.X."/>
            <person name="Zhou P."/>
            <person name="Barbe V."/>
            <person name="Bardou P."/>
            <person name="Bechner M."/>
            <person name="Bellec A."/>
            <person name="Berger A."/>
            <person name="Berges H."/>
            <person name="Bidwell S."/>
            <person name="Bisseling T."/>
            <person name="Choisne N."/>
            <person name="Couloux A."/>
            <person name="Denny R."/>
            <person name="Deshpande S."/>
            <person name="Dai X."/>
            <person name="Doyle J.J."/>
            <person name="Dudez A.M."/>
            <person name="Farmer A.D."/>
            <person name="Fouteau S."/>
            <person name="Franken C."/>
            <person name="Gibelin C."/>
            <person name="Gish J."/>
            <person name="Goldstein S."/>
            <person name="Gonzalez A.J."/>
            <person name="Green P.J."/>
            <person name="Hallab A."/>
            <person name="Hartog M."/>
            <person name="Hua A."/>
            <person name="Humphray S.J."/>
            <person name="Jeong D.H."/>
            <person name="Jing Y."/>
            <person name="Jocker A."/>
            <person name="Kenton S.M."/>
            <person name="Kim D.J."/>
            <person name="Klee K."/>
            <person name="Lai H."/>
            <person name="Lang C."/>
            <person name="Lin S."/>
            <person name="Macmil S.L."/>
            <person name="Magdelenat G."/>
            <person name="Matthews L."/>
            <person name="McCorrison J."/>
            <person name="Monaghan E.L."/>
            <person name="Mun J.H."/>
            <person name="Najar F.Z."/>
            <person name="Nicholson C."/>
            <person name="Noirot C."/>
            <person name="O'Bleness M."/>
            <person name="Paule C.R."/>
            <person name="Poulain J."/>
            <person name="Prion F."/>
            <person name="Qin B."/>
            <person name="Qu C."/>
            <person name="Retzel E.F."/>
            <person name="Riddle C."/>
            <person name="Sallet E."/>
            <person name="Samain S."/>
            <person name="Samson N."/>
            <person name="Sanders I."/>
            <person name="Saurat O."/>
            <person name="Scarpelli C."/>
            <person name="Schiex T."/>
            <person name="Segurens B."/>
            <person name="Severin A.J."/>
            <person name="Sherrier D.J."/>
            <person name="Shi R."/>
            <person name="Sims S."/>
            <person name="Singer S.R."/>
            <person name="Sinharoy S."/>
            <person name="Sterck L."/>
            <person name="Viollet A."/>
            <person name="Wang B.B."/>
            <person name="Wang K."/>
            <person name="Wang M."/>
            <person name="Wang X."/>
            <person name="Warfsmann J."/>
            <person name="Weissenbach J."/>
            <person name="White D.D."/>
            <person name="White J.D."/>
            <person name="Wiley G.B."/>
            <person name="Wincker P."/>
            <person name="Xing Y."/>
            <person name="Yang L."/>
            <person name="Yao Z."/>
            <person name="Ying F."/>
            <person name="Zhai J."/>
            <person name="Zhou L."/>
            <person name="Zuber A."/>
            <person name="Denarie J."/>
            <person name="Dixon R.A."/>
            <person name="May G.D."/>
            <person name="Schwartz D.C."/>
            <person name="Rogers J."/>
            <person name="Quetier F."/>
            <person name="Town C.D."/>
            <person name="Roe B.A."/>
        </authorList>
    </citation>
    <scope>NUCLEOTIDE SEQUENCE [LARGE SCALE GENOMIC DNA]</scope>
    <source>
        <strain evidence="1">A17</strain>
        <strain evidence="2 3">cv. Jemalong A17</strain>
    </source>
</reference>
<dbReference type="EnsemblPlants" id="KEH18848">
    <property type="protein sequence ID" value="KEH18848"/>
    <property type="gene ID" value="MTR_8g030665"/>
</dbReference>
<organism evidence="1 3">
    <name type="scientific">Medicago truncatula</name>
    <name type="common">Barrel medic</name>
    <name type="synonym">Medicago tribuloides</name>
    <dbReference type="NCBI Taxonomy" id="3880"/>
    <lineage>
        <taxon>Eukaryota</taxon>
        <taxon>Viridiplantae</taxon>
        <taxon>Streptophyta</taxon>
        <taxon>Embryophyta</taxon>
        <taxon>Tracheophyta</taxon>
        <taxon>Spermatophyta</taxon>
        <taxon>Magnoliopsida</taxon>
        <taxon>eudicotyledons</taxon>
        <taxon>Gunneridae</taxon>
        <taxon>Pentapetalae</taxon>
        <taxon>rosids</taxon>
        <taxon>fabids</taxon>
        <taxon>Fabales</taxon>
        <taxon>Fabaceae</taxon>
        <taxon>Papilionoideae</taxon>
        <taxon>50 kb inversion clade</taxon>
        <taxon>NPAAA clade</taxon>
        <taxon>Hologalegina</taxon>
        <taxon>IRL clade</taxon>
        <taxon>Trifolieae</taxon>
        <taxon>Medicago</taxon>
    </lineage>
</organism>
<reference evidence="2" key="3">
    <citation type="submission" date="2015-04" db="UniProtKB">
        <authorList>
            <consortium name="EnsemblPlants"/>
        </authorList>
    </citation>
    <scope>IDENTIFICATION</scope>
    <source>
        <strain evidence="2">cv. Jemalong A17</strain>
    </source>
</reference>
<dbReference type="HOGENOM" id="CLU_2561846_0_0_1"/>
<dbReference type="Proteomes" id="UP000002051">
    <property type="component" value="Chromosome 8"/>
</dbReference>
<proteinExistence type="predicted"/>
<dbReference type="AlphaFoldDB" id="A0A072TPW5"/>
<evidence type="ECO:0000313" key="1">
    <source>
        <dbReference type="EMBL" id="KEH18848.1"/>
    </source>
</evidence>
<dbReference type="EMBL" id="CM001224">
    <property type="protein sequence ID" value="KEH18848.1"/>
    <property type="molecule type" value="Genomic_DNA"/>
</dbReference>